<gene>
    <name evidence="3" type="ordered locus">PECL_1662</name>
</gene>
<keyword evidence="1" id="KW-0472">Membrane</keyword>
<accession>G8PB11</accession>
<keyword evidence="1" id="KW-1133">Transmembrane helix</keyword>
<dbReference type="STRING" id="701521.PECL_1662"/>
<dbReference type="SUPFAM" id="SSF53474">
    <property type="entry name" value="alpha/beta-Hydrolases"/>
    <property type="match status" value="1"/>
</dbReference>
<dbReference type="Gene3D" id="3.40.50.1820">
    <property type="entry name" value="alpha/beta hydrolase"/>
    <property type="match status" value="1"/>
</dbReference>
<keyword evidence="1" id="KW-0812">Transmembrane</keyword>
<dbReference type="eggNOG" id="COG1073">
    <property type="taxonomic scope" value="Bacteria"/>
</dbReference>
<name>G8PB11_PEDCP</name>
<sequence>MIYLFIILVGIIVIIIILSLLLVIKVQFRSKNDGSDERRLQPAISSTDYFFKEKTWFRNVPKEVWHLISEDGIKLQATFINHNSTKTAILAHGYRQDGDQNGKVAALFYNMEYNILMPDDRGHGNSHGRYIGFGWQDRKDYLSWITQVINQLGSNQSIILWGVSMGGATVLMTSGDLNLPTQVKGVIADCGFTSLEAELKFQFSLRQIPSFPVLNIASFLSKVLIGYSYPEASSMTQLSNNKLPILFIHGAKDKFVPFSMLNEVINSNAGTSQWLVVSNATHANAFRTDPIAYTSAVRKFLFNINMLK</sequence>
<feature type="domain" description="Serine aminopeptidase S33" evidence="2">
    <location>
        <begin position="86"/>
        <end position="240"/>
    </location>
</feature>
<evidence type="ECO:0000256" key="1">
    <source>
        <dbReference type="SAM" id="Phobius"/>
    </source>
</evidence>
<dbReference type="InterPro" id="IPR052920">
    <property type="entry name" value="DNA-binding_regulatory"/>
</dbReference>
<evidence type="ECO:0000313" key="4">
    <source>
        <dbReference type="Proteomes" id="UP000005444"/>
    </source>
</evidence>
<dbReference type="KEGG" id="pce:PECL_1662"/>
<dbReference type="HOGENOM" id="CLU_029375_6_3_9"/>
<dbReference type="PANTHER" id="PTHR43358">
    <property type="entry name" value="ALPHA/BETA-HYDROLASE"/>
    <property type="match status" value="1"/>
</dbReference>
<dbReference type="InterPro" id="IPR029058">
    <property type="entry name" value="AB_hydrolase_fold"/>
</dbReference>
<dbReference type="PATRIC" id="fig|701521.8.peg.1563"/>
<dbReference type="Proteomes" id="UP000005444">
    <property type="component" value="Chromosome"/>
</dbReference>
<dbReference type="Pfam" id="PF12146">
    <property type="entry name" value="Hydrolase_4"/>
    <property type="match status" value="1"/>
</dbReference>
<feature type="transmembrane region" description="Helical" evidence="1">
    <location>
        <begin position="6"/>
        <end position="24"/>
    </location>
</feature>
<evidence type="ECO:0000259" key="2">
    <source>
        <dbReference type="Pfam" id="PF12146"/>
    </source>
</evidence>
<dbReference type="AlphaFoldDB" id="G8PB11"/>
<reference evidence="3 4" key="1">
    <citation type="journal article" date="2012" name="J. Bacteriol.">
        <title>Complete Genome Sequence of the Beer Spoilage Organism Pediococcus claussenii ATCC BAA-344T.</title>
        <authorList>
            <person name="Pittet V."/>
            <person name="Abegunde T."/>
            <person name="Marfleet T."/>
            <person name="Haakensen M."/>
            <person name="Morrow K."/>
            <person name="Jayaprakash T."/>
            <person name="Schroeder K."/>
            <person name="Trost B."/>
            <person name="Byrns S."/>
            <person name="Bergsveinson J."/>
            <person name="Kusalik A."/>
            <person name="Ziola B."/>
        </authorList>
    </citation>
    <scope>NUCLEOTIDE SEQUENCE [LARGE SCALE GENOMIC DNA]</scope>
    <source>
        <strain evidence="3 4">ATCC BAA-344</strain>
    </source>
</reference>
<dbReference type="PANTHER" id="PTHR43358:SF4">
    <property type="entry name" value="ALPHA_BETA HYDROLASE FOLD-1 DOMAIN-CONTAINING PROTEIN"/>
    <property type="match status" value="1"/>
</dbReference>
<proteinExistence type="predicted"/>
<dbReference type="RefSeq" id="WP_014216073.1">
    <property type="nucleotide sequence ID" value="NC_016605.1"/>
</dbReference>
<dbReference type="GO" id="GO:0016787">
    <property type="term" value="F:hydrolase activity"/>
    <property type="evidence" value="ECO:0007669"/>
    <property type="project" value="UniProtKB-KW"/>
</dbReference>
<evidence type="ECO:0000313" key="3">
    <source>
        <dbReference type="EMBL" id="AEV95879.1"/>
    </source>
</evidence>
<dbReference type="InterPro" id="IPR022742">
    <property type="entry name" value="Hydrolase_4"/>
</dbReference>
<keyword evidence="3" id="KW-0378">Hydrolase</keyword>
<organism evidence="3 4">
    <name type="scientific">Pediococcus claussenii (strain ATCC BAA-344 / DSM 14800 / JCM 18046 / KCTC 3811 / LMG 21948 / P06)</name>
    <dbReference type="NCBI Taxonomy" id="701521"/>
    <lineage>
        <taxon>Bacteria</taxon>
        <taxon>Bacillati</taxon>
        <taxon>Bacillota</taxon>
        <taxon>Bacilli</taxon>
        <taxon>Lactobacillales</taxon>
        <taxon>Lactobacillaceae</taxon>
        <taxon>Pediococcus</taxon>
    </lineage>
</organism>
<keyword evidence="4" id="KW-1185">Reference proteome</keyword>
<dbReference type="EMBL" id="CP003137">
    <property type="protein sequence ID" value="AEV95879.1"/>
    <property type="molecule type" value="Genomic_DNA"/>
</dbReference>
<protein>
    <submittedName>
        <fullName evidence="3">Alpha/beta fold family hydrolase</fullName>
    </submittedName>
</protein>